<feature type="compositionally biased region" description="Low complexity" evidence="1">
    <location>
        <begin position="11"/>
        <end position="22"/>
    </location>
</feature>
<feature type="compositionally biased region" description="Basic residues" evidence="1">
    <location>
        <begin position="117"/>
        <end position="130"/>
    </location>
</feature>
<feature type="region of interest" description="Disordered" evidence="1">
    <location>
        <begin position="106"/>
        <end position="159"/>
    </location>
</feature>
<proteinExistence type="predicted"/>
<dbReference type="RefSeq" id="XP_005843251.1">
    <property type="nucleotide sequence ID" value="XM_005843189.1"/>
</dbReference>
<protein>
    <recommendedName>
        <fullName evidence="2">F-box domain-containing protein</fullName>
    </recommendedName>
</protein>
<organism evidence="4">
    <name type="scientific">Chlorella variabilis</name>
    <name type="common">Green alga</name>
    <dbReference type="NCBI Taxonomy" id="554065"/>
    <lineage>
        <taxon>Eukaryota</taxon>
        <taxon>Viridiplantae</taxon>
        <taxon>Chlorophyta</taxon>
        <taxon>core chlorophytes</taxon>
        <taxon>Trebouxiophyceae</taxon>
        <taxon>Chlorellales</taxon>
        <taxon>Chlorellaceae</taxon>
        <taxon>Chlorella clade</taxon>
        <taxon>Chlorella</taxon>
    </lineage>
</organism>
<feature type="compositionally biased region" description="Basic residues" evidence="1">
    <location>
        <begin position="1"/>
        <end position="10"/>
    </location>
</feature>
<evidence type="ECO:0000259" key="2">
    <source>
        <dbReference type="PROSITE" id="PS50181"/>
    </source>
</evidence>
<name>E1ZSQ9_CHLVA</name>
<dbReference type="GeneID" id="17350560"/>
<evidence type="ECO:0000256" key="1">
    <source>
        <dbReference type="SAM" id="MobiDB-lite"/>
    </source>
</evidence>
<accession>E1ZSQ9</accession>
<keyword evidence="4" id="KW-1185">Reference proteome</keyword>
<dbReference type="OrthoDB" id="542881at2759"/>
<dbReference type="SMART" id="SM00256">
    <property type="entry name" value="FBOX"/>
    <property type="match status" value="1"/>
</dbReference>
<dbReference type="EMBL" id="GL433867">
    <property type="protein sequence ID" value="EFN51149.1"/>
    <property type="molecule type" value="Genomic_DNA"/>
</dbReference>
<dbReference type="InterPro" id="IPR001810">
    <property type="entry name" value="F-box_dom"/>
</dbReference>
<evidence type="ECO:0000313" key="3">
    <source>
        <dbReference type="EMBL" id="EFN51149.1"/>
    </source>
</evidence>
<feature type="region of interest" description="Disordered" evidence="1">
    <location>
        <begin position="296"/>
        <end position="324"/>
    </location>
</feature>
<dbReference type="Proteomes" id="UP000008141">
    <property type="component" value="Unassembled WGS sequence"/>
</dbReference>
<dbReference type="PANTHER" id="PTHR47744:SF1">
    <property type="entry name" value="OS05G0526300 PROTEIN"/>
    <property type="match status" value="1"/>
</dbReference>
<dbReference type="KEGG" id="cvr:CHLNCDRAFT_141366"/>
<dbReference type="FunCoup" id="E1ZSQ9">
    <property type="interactions" value="150"/>
</dbReference>
<dbReference type="PROSITE" id="PS50181">
    <property type="entry name" value="FBOX"/>
    <property type="match status" value="1"/>
</dbReference>
<feature type="domain" description="F-box" evidence="2">
    <location>
        <begin position="158"/>
        <end position="204"/>
    </location>
</feature>
<dbReference type="OMA" id="HCACILG"/>
<dbReference type="SUPFAM" id="SSF81383">
    <property type="entry name" value="F-box domain"/>
    <property type="match status" value="1"/>
</dbReference>
<dbReference type="AlphaFoldDB" id="E1ZSQ9"/>
<dbReference type="STRING" id="554065.E1ZSQ9"/>
<reference evidence="3 4" key="1">
    <citation type="journal article" date="2010" name="Plant Cell">
        <title>The Chlorella variabilis NC64A genome reveals adaptation to photosymbiosis, coevolution with viruses, and cryptic sex.</title>
        <authorList>
            <person name="Blanc G."/>
            <person name="Duncan G."/>
            <person name="Agarkova I."/>
            <person name="Borodovsky M."/>
            <person name="Gurnon J."/>
            <person name="Kuo A."/>
            <person name="Lindquist E."/>
            <person name="Lucas S."/>
            <person name="Pangilinan J."/>
            <person name="Polle J."/>
            <person name="Salamov A."/>
            <person name="Terry A."/>
            <person name="Yamada T."/>
            <person name="Dunigan D.D."/>
            <person name="Grigoriev I.V."/>
            <person name="Claverie J.M."/>
            <person name="Van Etten J.L."/>
        </authorList>
    </citation>
    <scope>NUCLEOTIDE SEQUENCE [LARGE SCALE GENOMIC DNA]</scope>
    <source>
        <strain evidence="3 4">NC64A</strain>
    </source>
</reference>
<dbReference type="InterPro" id="IPR036047">
    <property type="entry name" value="F-box-like_dom_sf"/>
</dbReference>
<evidence type="ECO:0000313" key="4">
    <source>
        <dbReference type="Proteomes" id="UP000008141"/>
    </source>
</evidence>
<dbReference type="PANTHER" id="PTHR47744">
    <property type="entry name" value="OS05G0526300 PROTEIN"/>
    <property type="match status" value="1"/>
</dbReference>
<dbReference type="Gene3D" id="1.20.1280.50">
    <property type="match status" value="1"/>
</dbReference>
<dbReference type="Pfam" id="PF24104">
    <property type="entry name" value="At5g52880_ARM"/>
    <property type="match status" value="1"/>
</dbReference>
<dbReference type="Pfam" id="PF12937">
    <property type="entry name" value="F-box-like"/>
    <property type="match status" value="1"/>
</dbReference>
<gene>
    <name evidence="3" type="ORF">CHLNCDRAFT_141366</name>
</gene>
<sequence length="331" mass="35111">MSRRGTRRHQQASSDSGSDSDGAQRAVAEALYLSLQLAAGLRRPADFAVAALELAAIVRHLYAERCSKPVQALILQDVALAIDTCDARLQSRAALASLMEAAERHLPQAKRKDLARRYKRSSMQLRRRERRGPQGSSAAAAGGAGSGDESDGPDEQQPATFEHLPLDVMAHVLRYLDPITLARAACVSREWRDAACADALWQPHCACILGAARSPTAAGPVAGSTGAPGVSSSSCRQLFAAAAGQHPQRLLRWRTNRVVLVGGRLGWLAEGRRPQGSQCRHVSTAAVLAFLKSGGRRVGHAPTSGSSGEDSGSGGEAKADLSSRLKFWQLG</sequence>
<dbReference type="eggNOG" id="ENOG502QWBT">
    <property type="taxonomic scope" value="Eukaryota"/>
</dbReference>
<dbReference type="InParanoid" id="E1ZSQ9"/>
<feature type="region of interest" description="Disordered" evidence="1">
    <location>
        <begin position="1"/>
        <end position="22"/>
    </location>
</feature>
<dbReference type="InterPro" id="IPR057039">
    <property type="entry name" value="At5g52880_ARM"/>
</dbReference>
<feature type="compositionally biased region" description="Basic and acidic residues" evidence="1">
    <location>
        <begin position="106"/>
        <end position="116"/>
    </location>
</feature>